<comment type="function">
    <text evidence="1">May be involved in environmental stress response.</text>
</comment>
<proteinExistence type="predicted"/>
<dbReference type="FunFam" id="4.10.1110.10:FF:000001">
    <property type="entry name" value="Zinc finger AN1-type containing 6"/>
    <property type="match status" value="1"/>
</dbReference>
<evidence type="ECO:0000259" key="6">
    <source>
        <dbReference type="PROSITE" id="PS51036"/>
    </source>
</evidence>
<dbReference type="SUPFAM" id="SSF57716">
    <property type="entry name" value="Glucocorticoid receptor-like (DNA-binding domain)"/>
    <property type="match status" value="1"/>
</dbReference>
<keyword evidence="9" id="KW-1185">Reference proteome</keyword>
<feature type="domain" description="A20-type" evidence="6">
    <location>
        <begin position="105"/>
        <end position="139"/>
    </location>
</feature>
<evidence type="ECO:0000256" key="3">
    <source>
        <dbReference type="ARBA" id="ARBA00022771"/>
    </source>
</evidence>
<dbReference type="EMBL" id="BKCP01013292">
    <property type="protein sequence ID" value="GER57404.1"/>
    <property type="molecule type" value="Genomic_DNA"/>
</dbReference>
<dbReference type="SMART" id="SM00259">
    <property type="entry name" value="ZnF_A20"/>
    <property type="match status" value="1"/>
</dbReference>
<dbReference type="Gene3D" id="4.10.1110.10">
    <property type="entry name" value="AN1-like Zinc finger"/>
    <property type="match status" value="1"/>
</dbReference>
<gene>
    <name evidence="8" type="ORF">STAS_35210</name>
</gene>
<dbReference type="InterPro" id="IPR000058">
    <property type="entry name" value="Znf_AN1"/>
</dbReference>
<comment type="caution">
    <text evidence="8">The sequence shown here is derived from an EMBL/GenBank/DDBJ whole genome shotgun (WGS) entry which is preliminary data.</text>
</comment>
<dbReference type="PROSITE" id="PS51036">
    <property type="entry name" value="ZF_A20"/>
    <property type="match status" value="1"/>
</dbReference>
<feature type="domain" description="AN1-type" evidence="7">
    <location>
        <begin position="204"/>
        <end position="250"/>
    </location>
</feature>
<organism evidence="8 9">
    <name type="scientific">Striga asiatica</name>
    <name type="common">Asiatic witchweed</name>
    <name type="synonym">Buchnera asiatica</name>
    <dbReference type="NCBI Taxonomy" id="4170"/>
    <lineage>
        <taxon>Eukaryota</taxon>
        <taxon>Viridiplantae</taxon>
        <taxon>Streptophyta</taxon>
        <taxon>Embryophyta</taxon>
        <taxon>Tracheophyta</taxon>
        <taxon>Spermatophyta</taxon>
        <taxon>Magnoliopsida</taxon>
        <taxon>eudicotyledons</taxon>
        <taxon>Gunneridae</taxon>
        <taxon>Pentapetalae</taxon>
        <taxon>asterids</taxon>
        <taxon>lamiids</taxon>
        <taxon>Lamiales</taxon>
        <taxon>Orobanchaceae</taxon>
        <taxon>Buchnereae</taxon>
        <taxon>Striga</taxon>
    </lineage>
</organism>
<reference evidence="9" key="1">
    <citation type="journal article" date="2019" name="Curr. Biol.">
        <title>Genome Sequence of Striga asiatica Provides Insight into the Evolution of Plant Parasitism.</title>
        <authorList>
            <person name="Yoshida S."/>
            <person name="Kim S."/>
            <person name="Wafula E.K."/>
            <person name="Tanskanen J."/>
            <person name="Kim Y.M."/>
            <person name="Honaas L."/>
            <person name="Yang Z."/>
            <person name="Spallek T."/>
            <person name="Conn C.E."/>
            <person name="Ichihashi Y."/>
            <person name="Cheong K."/>
            <person name="Cui S."/>
            <person name="Der J.P."/>
            <person name="Gundlach H."/>
            <person name="Jiao Y."/>
            <person name="Hori C."/>
            <person name="Ishida J.K."/>
            <person name="Kasahara H."/>
            <person name="Kiba T."/>
            <person name="Kim M.S."/>
            <person name="Koo N."/>
            <person name="Laohavisit A."/>
            <person name="Lee Y.H."/>
            <person name="Lumba S."/>
            <person name="McCourt P."/>
            <person name="Mortimer J.C."/>
            <person name="Mutuku J.M."/>
            <person name="Nomura T."/>
            <person name="Sasaki-Sekimoto Y."/>
            <person name="Seto Y."/>
            <person name="Wang Y."/>
            <person name="Wakatake T."/>
            <person name="Sakakibara H."/>
            <person name="Demura T."/>
            <person name="Yamaguchi S."/>
            <person name="Yoneyama K."/>
            <person name="Manabe R.I."/>
            <person name="Nelson D.C."/>
            <person name="Schulman A.H."/>
            <person name="Timko M.P."/>
            <person name="dePamphilis C.W."/>
            <person name="Choi D."/>
            <person name="Shirasu K."/>
        </authorList>
    </citation>
    <scope>NUCLEOTIDE SEQUENCE [LARGE SCALE GENOMIC DNA]</scope>
    <source>
        <strain evidence="9">cv. UVA1</strain>
    </source>
</reference>
<dbReference type="InterPro" id="IPR002653">
    <property type="entry name" value="Znf_A20"/>
</dbReference>
<dbReference type="PROSITE" id="PS51039">
    <property type="entry name" value="ZF_AN1"/>
    <property type="match status" value="1"/>
</dbReference>
<sequence>MKSIWVLRQRYLDAWQRTSCTAELRGELLKSRPNFVSFCEQETEAMGSGEIVEELKQWGVEGKKRSLQSQTFLRYLGPIPDTALKRIKDEIFSIMEQNETGCQTPQAPILCVNNCGFFGTAATMNMCSKCYKDIVLKQQQAELAASSIQSIVNGSSSTSDKVPENINAVEKAKAVVSEPVITIPSPQESSAPLPSVSEKKDDIKQGPKRCGTCNKRVGLTGFNCRCGDIFCAVHRYSDKHECPFDYRAAGQEAIAKANPVVKAEKLDKI</sequence>
<dbReference type="SMART" id="SM00154">
    <property type="entry name" value="ZnF_AN1"/>
    <property type="match status" value="1"/>
</dbReference>
<dbReference type="OrthoDB" id="428577at2759"/>
<dbReference type="Pfam" id="PF01428">
    <property type="entry name" value="zf-AN1"/>
    <property type="match status" value="1"/>
</dbReference>
<evidence type="ECO:0000256" key="2">
    <source>
        <dbReference type="ARBA" id="ARBA00022723"/>
    </source>
</evidence>
<dbReference type="Proteomes" id="UP000325081">
    <property type="component" value="Unassembled WGS sequence"/>
</dbReference>
<keyword evidence="3 5" id="KW-0863">Zinc-finger</keyword>
<dbReference type="SUPFAM" id="SSF118310">
    <property type="entry name" value="AN1-like Zinc finger"/>
    <property type="match status" value="1"/>
</dbReference>
<keyword evidence="2" id="KW-0479">Metal-binding</keyword>
<dbReference type="PANTHER" id="PTHR10634:SF158">
    <property type="entry name" value="ZINC FINGER A20 AND AN1 DOMAIN-CONTAINING STRESS-ASSOCIATED PROTEIN 4-LIKE"/>
    <property type="match status" value="1"/>
</dbReference>
<dbReference type="PANTHER" id="PTHR10634">
    <property type="entry name" value="AN1-TYPE ZINC FINGER PROTEIN"/>
    <property type="match status" value="1"/>
</dbReference>
<dbReference type="AlphaFoldDB" id="A0A5A7RJS5"/>
<dbReference type="GO" id="GO:0008270">
    <property type="term" value="F:zinc ion binding"/>
    <property type="evidence" value="ECO:0007669"/>
    <property type="project" value="UniProtKB-KW"/>
</dbReference>
<protein>
    <submittedName>
        <fullName evidence="8">A20/AN1-like zinc finger family protein</fullName>
    </submittedName>
</protein>
<accession>A0A5A7RJS5</accession>
<dbReference type="GO" id="GO:0003677">
    <property type="term" value="F:DNA binding"/>
    <property type="evidence" value="ECO:0007669"/>
    <property type="project" value="InterPro"/>
</dbReference>
<dbReference type="InterPro" id="IPR050652">
    <property type="entry name" value="AN1_A20_ZnFinger"/>
</dbReference>
<evidence type="ECO:0000256" key="1">
    <source>
        <dbReference type="ARBA" id="ARBA00003732"/>
    </source>
</evidence>
<evidence type="ECO:0000256" key="5">
    <source>
        <dbReference type="PROSITE-ProRule" id="PRU00449"/>
    </source>
</evidence>
<evidence type="ECO:0000259" key="7">
    <source>
        <dbReference type="PROSITE" id="PS51039"/>
    </source>
</evidence>
<evidence type="ECO:0000256" key="4">
    <source>
        <dbReference type="ARBA" id="ARBA00022833"/>
    </source>
</evidence>
<evidence type="ECO:0000313" key="9">
    <source>
        <dbReference type="Proteomes" id="UP000325081"/>
    </source>
</evidence>
<keyword evidence="4" id="KW-0862">Zinc</keyword>
<dbReference type="InterPro" id="IPR035896">
    <property type="entry name" value="AN1-like_Znf"/>
</dbReference>
<dbReference type="Gene3D" id="1.20.5.4770">
    <property type="match status" value="1"/>
</dbReference>
<name>A0A5A7RJS5_STRAF</name>
<dbReference type="Pfam" id="PF01754">
    <property type="entry name" value="zf-A20"/>
    <property type="match status" value="1"/>
</dbReference>
<evidence type="ECO:0000313" key="8">
    <source>
        <dbReference type="EMBL" id="GER57404.1"/>
    </source>
</evidence>